<evidence type="ECO:0000313" key="2">
    <source>
        <dbReference type="EMBL" id="GMR35227.1"/>
    </source>
</evidence>
<sequence length="421" mass="47015">MYLDDGVLDLLPWLRPHSRPFLPVLYLNPGEGSRLFSGSLRVLGGATGSALQRVDDVSTAFYVITLSAMVHSREKKKSRGVGCFPGSGSGSDTKKKRSSKMQADDVKYSEPGTKGVTVFLFGWAGCKDRYLAKYSAIYEQAGYTTIRYTMPIVQVRGYFSYKLFAKQFYERVFADGTLKPDQIVWHVFSMNGCSMWTALWGQLLKLKRDDIIEASKGVIFDSAPAFVRPDQSARAISMSSLPAPEFNAAVRESYRAALLLYFASHHAMVWLRSHVEPRVWEKNFSYCHLQEMEIPKNALFIYSEADEICSAESIEKIIDRQAAKDDTEIHSLKLPASPHCAHLRTHPDTYTATCIRFVAEQDAAEETLPPSVTDPAYKLVKTGNVESREVDALAPALADLVLEQQPVPVPQQLQQPQTVAV</sequence>
<dbReference type="InterPro" id="IPR029058">
    <property type="entry name" value="AB_hydrolase_fold"/>
</dbReference>
<dbReference type="InterPro" id="IPR008547">
    <property type="entry name" value="DUF829_TMEM53"/>
</dbReference>
<dbReference type="EMBL" id="BTRK01000002">
    <property type="protein sequence ID" value="GMR35227.1"/>
    <property type="molecule type" value="Genomic_DNA"/>
</dbReference>
<evidence type="ECO:0000256" key="1">
    <source>
        <dbReference type="SAM" id="MobiDB-lite"/>
    </source>
</evidence>
<proteinExistence type="predicted"/>
<dbReference type="SUPFAM" id="SSF53474">
    <property type="entry name" value="alpha/beta-Hydrolases"/>
    <property type="match status" value="1"/>
</dbReference>
<reference evidence="3" key="1">
    <citation type="submission" date="2022-10" db="EMBL/GenBank/DDBJ databases">
        <title>Genome assembly of Pristionchus species.</title>
        <authorList>
            <person name="Yoshida K."/>
            <person name="Sommer R.J."/>
        </authorList>
    </citation>
    <scope>NUCLEOTIDE SEQUENCE [LARGE SCALE GENOMIC DNA]</scope>
    <source>
        <strain evidence="3">RS5460</strain>
    </source>
</reference>
<feature type="region of interest" description="Disordered" evidence="1">
    <location>
        <begin position="78"/>
        <end position="107"/>
    </location>
</feature>
<accession>A0AAN4Z646</accession>
<protein>
    <recommendedName>
        <fullName evidence="4">Transmembrane protein 53</fullName>
    </recommendedName>
</protein>
<gene>
    <name evidence="2" type="ORF">PMAYCL1PPCAC_05422</name>
</gene>
<dbReference type="PANTHER" id="PTHR12265">
    <property type="entry name" value="TRANSMEMBRANE PROTEIN 53"/>
    <property type="match status" value="1"/>
</dbReference>
<dbReference type="Pfam" id="PF05705">
    <property type="entry name" value="DUF829"/>
    <property type="match status" value="1"/>
</dbReference>
<dbReference type="Proteomes" id="UP001328107">
    <property type="component" value="Unassembled WGS sequence"/>
</dbReference>
<organism evidence="2 3">
    <name type="scientific">Pristionchus mayeri</name>
    <dbReference type="NCBI Taxonomy" id="1317129"/>
    <lineage>
        <taxon>Eukaryota</taxon>
        <taxon>Metazoa</taxon>
        <taxon>Ecdysozoa</taxon>
        <taxon>Nematoda</taxon>
        <taxon>Chromadorea</taxon>
        <taxon>Rhabditida</taxon>
        <taxon>Rhabditina</taxon>
        <taxon>Diplogasteromorpha</taxon>
        <taxon>Diplogasteroidea</taxon>
        <taxon>Neodiplogasteridae</taxon>
        <taxon>Pristionchus</taxon>
    </lineage>
</organism>
<evidence type="ECO:0000313" key="3">
    <source>
        <dbReference type="Proteomes" id="UP001328107"/>
    </source>
</evidence>
<dbReference type="AlphaFoldDB" id="A0AAN4Z646"/>
<comment type="caution">
    <text evidence="2">The sequence shown here is derived from an EMBL/GenBank/DDBJ whole genome shotgun (WGS) entry which is preliminary data.</text>
</comment>
<evidence type="ECO:0008006" key="4">
    <source>
        <dbReference type="Google" id="ProtNLM"/>
    </source>
</evidence>
<dbReference type="Gene3D" id="3.40.50.1820">
    <property type="entry name" value="alpha/beta hydrolase"/>
    <property type="match status" value="1"/>
</dbReference>
<keyword evidence="3" id="KW-1185">Reference proteome</keyword>
<name>A0AAN4Z646_9BILA</name>
<dbReference type="PANTHER" id="PTHR12265:SF41">
    <property type="entry name" value="TRANSMEMBRANE PROTEIN 53"/>
    <property type="match status" value="1"/>
</dbReference>